<gene>
    <name evidence="1" type="ORF">ElP_36880</name>
</gene>
<dbReference type="RefSeq" id="WP_145271591.1">
    <property type="nucleotide sequence ID" value="NZ_CP036426.1"/>
</dbReference>
<evidence type="ECO:0000313" key="1">
    <source>
        <dbReference type="EMBL" id="QDV35780.1"/>
    </source>
</evidence>
<proteinExistence type="predicted"/>
<dbReference type="AlphaFoldDB" id="A0A518H4L9"/>
<dbReference type="KEGG" id="tpla:ElP_36880"/>
<sequence>MLNEDAFWPCLEYRVIRELSGMPDNSLRSLWCDRFIPNAYHFDNVAARIEGRAWICRGHSQEEWEFALVLPRAVRTRDEIPWSSLVPPEDATGWLSIDLARRRIEVEPGAAVPDLD</sequence>
<evidence type="ECO:0000313" key="2">
    <source>
        <dbReference type="Proteomes" id="UP000317835"/>
    </source>
</evidence>
<reference evidence="1 2" key="1">
    <citation type="submission" date="2019-02" db="EMBL/GenBank/DDBJ databases">
        <title>Deep-cultivation of Planctomycetes and their phenomic and genomic characterization uncovers novel biology.</title>
        <authorList>
            <person name="Wiegand S."/>
            <person name="Jogler M."/>
            <person name="Boedeker C."/>
            <person name="Pinto D."/>
            <person name="Vollmers J."/>
            <person name="Rivas-Marin E."/>
            <person name="Kohn T."/>
            <person name="Peeters S.H."/>
            <person name="Heuer A."/>
            <person name="Rast P."/>
            <person name="Oberbeckmann S."/>
            <person name="Bunk B."/>
            <person name="Jeske O."/>
            <person name="Meyerdierks A."/>
            <person name="Storesund J.E."/>
            <person name="Kallscheuer N."/>
            <person name="Luecker S."/>
            <person name="Lage O.M."/>
            <person name="Pohl T."/>
            <person name="Merkel B.J."/>
            <person name="Hornburger P."/>
            <person name="Mueller R.-W."/>
            <person name="Bruemmer F."/>
            <person name="Labrenz M."/>
            <person name="Spormann A.M."/>
            <person name="Op den Camp H."/>
            <person name="Overmann J."/>
            <person name="Amann R."/>
            <person name="Jetten M.S.M."/>
            <person name="Mascher T."/>
            <person name="Medema M.H."/>
            <person name="Devos D.P."/>
            <person name="Kaster A.-K."/>
            <person name="Ovreas L."/>
            <person name="Rohde M."/>
            <person name="Galperin M.Y."/>
            <person name="Jogler C."/>
        </authorList>
    </citation>
    <scope>NUCLEOTIDE SEQUENCE [LARGE SCALE GENOMIC DNA]</scope>
    <source>
        <strain evidence="1 2">ElP</strain>
    </source>
</reference>
<dbReference type="Proteomes" id="UP000317835">
    <property type="component" value="Chromosome"/>
</dbReference>
<keyword evidence="2" id="KW-1185">Reference proteome</keyword>
<dbReference type="EMBL" id="CP036426">
    <property type="protein sequence ID" value="QDV35780.1"/>
    <property type="molecule type" value="Genomic_DNA"/>
</dbReference>
<protein>
    <submittedName>
        <fullName evidence="1">Uncharacterized protein</fullName>
    </submittedName>
</protein>
<name>A0A518H4L9_9BACT</name>
<accession>A0A518H4L9</accession>
<dbReference type="OrthoDB" id="281604at2"/>
<organism evidence="1 2">
    <name type="scientific">Tautonia plasticadhaerens</name>
    <dbReference type="NCBI Taxonomy" id="2527974"/>
    <lineage>
        <taxon>Bacteria</taxon>
        <taxon>Pseudomonadati</taxon>
        <taxon>Planctomycetota</taxon>
        <taxon>Planctomycetia</taxon>
        <taxon>Isosphaerales</taxon>
        <taxon>Isosphaeraceae</taxon>
        <taxon>Tautonia</taxon>
    </lineage>
</organism>